<evidence type="ECO:0000313" key="8">
    <source>
        <dbReference type="Proteomes" id="UP001515480"/>
    </source>
</evidence>
<reference evidence="7 8" key="1">
    <citation type="journal article" date="2024" name="Science">
        <title>Giant polyketide synthase enzymes in the biosynthesis of giant marine polyether toxins.</title>
        <authorList>
            <person name="Fallon T.R."/>
            <person name="Shende V.V."/>
            <person name="Wierzbicki I.H."/>
            <person name="Pendleton A.L."/>
            <person name="Watervoot N.F."/>
            <person name="Auber R.P."/>
            <person name="Gonzalez D.J."/>
            <person name="Wisecaver J.H."/>
            <person name="Moore B.S."/>
        </authorList>
    </citation>
    <scope>NUCLEOTIDE SEQUENCE [LARGE SCALE GENOMIC DNA]</scope>
    <source>
        <strain evidence="7 8">12B1</strain>
    </source>
</reference>
<keyword evidence="2" id="KW-0433">Leucine-rich repeat</keyword>
<evidence type="ECO:0008006" key="9">
    <source>
        <dbReference type="Google" id="ProtNLM"/>
    </source>
</evidence>
<dbReference type="AlphaFoldDB" id="A0AB34K9Z8"/>
<evidence type="ECO:0000256" key="1">
    <source>
        <dbReference type="ARBA" id="ARBA00004138"/>
    </source>
</evidence>
<dbReference type="EMBL" id="JBGBPQ010000001">
    <property type="protein sequence ID" value="KAL1529651.1"/>
    <property type="molecule type" value="Genomic_DNA"/>
</dbReference>
<keyword evidence="3" id="KW-0677">Repeat</keyword>
<dbReference type="PANTHER" id="PTHR45973">
    <property type="entry name" value="PROTEIN PHOSPHATASE 1 REGULATORY SUBUNIT SDS22-RELATED"/>
    <property type="match status" value="1"/>
</dbReference>
<feature type="region of interest" description="Disordered" evidence="6">
    <location>
        <begin position="206"/>
        <end position="270"/>
    </location>
</feature>
<comment type="caution">
    <text evidence="7">The sequence shown here is derived from an EMBL/GenBank/DDBJ whole genome shotgun (WGS) entry which is preliminary data.</text>
</comment>
<sequence>MAASGLVTHADEEDPLDFDQAELLKALEEEEASSNAEKAPLKPARLTLQMIAERCIDPKELPTLSADALADRMLTIQRLRLDRLRLGSMEGLDVCNAATHLHLQHNLITTIEGLDFFDRLQYLVVAHNHLAQLEGLKHLATLQYLDASHNKIVAVAWKRDLPPSLMAVELQGNPCANQSGYRKSALASLPSLMVLDEERATIKELIAAGRPGLPHEEYEDEEDEESEEGEDEEGEDEEGGGEEGQAEEGEEAGNEEVGMEVQSEMADELYSTVGYQSNADLPSFADTEALYSMAMSAHGADDNSEIFKSKVNAARERVVERVAAQRCLQESKDNSTK</sequence>
<evidence type="ECO:0000256" key="5">
    <source>
        <dbReference type="ARBA" id="ARBA00023273"/>
    </source>
</evidence>
<organism evidence="7 8">
    <name type="scientific">Prymnesium parvum</name>
    <name type="common">Toxic golden alga</name>
    <dbReference type="NCBI Taxonomy" id="97485"/>
    <lineage>
        <taxon>Eukaryota</taxon>
        <taxon>Haptista</taxon>
        <taxon>Haptophyta</taxon>
        <taxon>Prymnesiophyceae</taxon>
        <taxon>Prymnesiales</taxon>
        <taxon>Prymnesiaceae</taxon>
        <taxon>Prymnesium</taxon>
    </lineage>
</organism>
<keyword evidence="5" id="KW-0966">Cell projection</keyword>
<dbReference type="InterPro" id="IPR032675">
    <property type="entry name" value="LRR_dom_sf"/>
</dbReference>
<dbReference type="Gene3D" id="3.80.10.10">
    <property type="entry name" value="Ribonuclease Inhibitor"/>
    <property type="match status" value="1"/>
</dbReference>
<dbReference type="Proteomes" id="UP001515480">
    <property type="component" value="Unassembled WGS sequence"/>
</dbReference>
<evidence type="ECO:0000256" key="2">
    <source>
        <dbReference type="ARBA" id="ARBA00022614"/>
    </source>
</evidence>
<proteinExistence type="predicted"/>
<evidence type="ECO:0000256" key="3">
    <source>
        <dbReference type="ARBA" id="ARBA00022737"/>
    </source>
</evidence>
<evidence type="ECO:0000313" key="7">
    <source>
        <dbReference type="EMBL" id="KAL1529651.1"/>
    </source>
</evidence>
<dbReference type="PROSITE" id="PS51450">
    <property type="entry name" value="LRR"/>
    <property type="match status" value="1"/>
</dbReference>
<dbReference type="SUPFAM" id="SSF52058">
    <property type="entry name" value="L domain-like"/>
    <property type="match status" value="1"/>
</dbReference>
<evidence type="ECO:0000256" key="4">
    <source>
        <dbReference type="ARBA" id="ARBA00023069"/>
    </source>
</evidence>
<keyword evidence="8" id="KW-1185">Reference proteome</keyword>
<comment type="subcellular location">
    <subcellularLocation>
        <location evidence="1">Cell projection</location>
        <location evidence="1">Cilium</location>
    </subcellularLocation>
</comment>
<evidence type="ECO:0000256" key="6">
    <source>
        <dbReference type="SAM" id="MobiDB-lite"/>
    </source>
</evidence>
<accession>A0AB34K9Z8</accession>
<dbReference type="Pfam" id="PF13855">
    <property type="entry name" value="LRR_8"/>
    <property type="match status" value="1"/>
</dbReference>
<protein>
    <recommendedName>
        <fullName evidence="9">Dynein assembly factor 1, axonemal homolog</fullName>
    </recommendedName>
</protein>
<feature type="compositionally biased region" description="Acidic residues" evidence="6">
    <location>
        <begin position="217"/>
        <end position="258"/>
    </location>
</feature>
<dbReference type="InterPro" id="IPR001611">
    <property type="entry name" value="Leu-rich_rpt"/>
</dbReference>
<gene>
    <name evidence="7" type="ORF">AB1Y20_000592</name>
</gene>
<dbReference type="InterPro" id="IPR050576">
    <property type="entry name" value="Cilia_flagella_integrity"/>
</dbReference>
<dbReference type="PANTHER" id="PTHR45973:SF9">
    <property type="entry name" value="LEUCINE-RICH REPEAT-CONTAINING PROTEIN 46"/>
    <property type="match status" value="1"/>
</dbReference>
<name>A0AB34K9Z8_PRYPA</name>
<keyword evidence="4" id="KW-0969">Cilium</keyword>